<proteinExistence type="predicted"/>
<organism evidence="2 3">
    <name type="scientific">Massilia terrae</name>
    <dbReference type="NCBI Taxonomy" id="1811224"/>
    <lineage>
        <taxon>Bacteria</taxon>
        <taxon>Pseudomonadati</taxon>
        <taxon>Pseudomonadota</taxon>
        <taxon>Betaproteobacteria</taxon>
        <taxon>Burkholderiales</taxon>
        <taxon>Oxalobacteraceae</taxon>
        <taxon>Telluria group</taxon>
        <taxon>Massilia</taxon>
    </lineage>
</organism>
<keyword evidence="3" id="KW-1185">Reference proteome</keyword>
<feature type="compositionally biased region" description="Basic and acidic residues" evidence="1">
    <location>
        <begin position="1"/>
        <end position="15"/>
    </location>
</feature>
<dbReference type="Proteomes" id="UP001204621">
    <property type="component" value="Unassembled WGS sequence"/>
</dbReference>
<accession>A0ABT2CTJ4</accession>
<protein>
    <submittedName>
        <fullName evidence="2">Uncharacterized protein</fullName>
    </submittedName>
</protein>
<feature type="compositionally biased region" description="Low complexity" evidence="1">
    <location>
        <begin position="69"/>
        <end position="91"/>
    </location>
</feature>
<gene>
    <name evidence="2" type="ORF">NX778_04380</name>
</gene>
<feature type="region of interest" description="Disordered" evidence="1">
    <location>
        <begin position="1"/>
        <end position="100"/>
    </location>
</feature>
<feature type="compositionally biased region" description="Low complexity" evidence="1">
    <location>
        <begin position="19"/>
        <end position="32"/>
    </location>
</feature>
<name>A0ABT2CTJ4_9BURK</name>
<evidence type="ECO:0000256" key="1">
    <source>
        <dbReference type="SAM" id="MobiDB-lite"/>
    </source>
</evidence>
<dbReference type="RefSeq" id="WP_258810449.1">
    <property type="nucleotide sequence ID" value="NZ_JANUGU010000001.1"/>
</dbReference>
<evidence type="ECO:0000313" key="3">
    <source>
        <dbReference type="Proteomes" id="UP001204621"/>
    </source>
</evidence>
<dbReference type="EMBL" id="JANUGU010000001">
    <property type="protein sequence ID" value="MCS0657299.1"/>
    <property type="molecule type" value="Genomic_DNA"/>
</dbReference>
<evidence type="ECO:0000313" key="2">
    <source>
        <dbReference type="EMBL" id="MCS0657299.1"/>
    </source>
</evidence>
<comment type="caution">
    <text evidence="2">The sequence shown here is derived from an EMBL/GenBank/DDBJ whole genome shotgun (WGS) entry which is preliminary data.</text>
</comment>
<sequence length="100" mass="10027">MAENKGKGTKGREFDELSGIGTSQAGTTGTTGNLNSGKHDGSVGMPPLSDSGNRQNADLGEHGDLPALGNRGRGNASRQGSGSGSQQAGKASESEDKPSR</sequence>
<reference evidence="2 3" key="1">
    <citation type="submission" date="2022-08" db="EMBL/GenBank/DDBJ databases">
        <title>Reclassification of Massilia species as members of the genera Telluria, Duganella, Pseudoduganella, Mokoshia gen. nov. and Zemynaea gen. nov. using orthogonal and non-orthogonal genome-based approaches.</title>
        <authorList>
            <person name="Bowman J.P."/>
        </authorList>
    </citation>
    <scope>NUCLEOTIDE SEQUENCE [LARGE SCALE GENOMIC DNA]</scope>
    <source>
        <strain evidence="2 3">JCM 31606</strain>
    </source>
</reference>